<protein>
    <submittedName>
        <fullName evidence="3">Protein unc-112</fullName>
    </submittedName>
</protein>
<dbReference type="PANTHER" id="PTHR16160:SF13">
    <property type="entry name" value="FERMITIN 2-RELATED"/>
    <property type="match status" value="1"/>
</dbReference>
<dbReference type="PANTHER" id="PTHR16160">
    <property type="entry name" value="FERMITIN 2-RELATED"/>
    <property type="match status" value="1"/>
</dbReference>
<gene>
    <name evidence="3" type="primary">LOC101847074</name>
</gene>
<evidence type="ECO:0000259" key="1">
    <source>
        <dbReference type="Pfam" id="PF18124"/>
    </source>
</evidence>
<dbReference type="GeneID" id="101847074"/>
<dbReference type="InterPro" id="IPR037843">
    <property type="entry name" value="Kindlin/fermitin"/>
</dbReference>
<keyword evidence="2" id="KW-1185">Reference proteome</keyword>
<evidence type="ECO:0000313" key="2">
    <source>
        <dbReference type="Proteomes" id="UP000694888"/>
    </source>
</evidence>
<proteinExistence type="predicted"/>
<dbReference type="CDD" id="cd17095">
    <property type="entry name" value="FERM_F0_kindlins"/>
    <property type="match status" value="1"/>
</dbReference>
<dbReference type="Proteomes" id="UP000694888">
    <property type="component" value="Unplaced"/>
</dbReference>
<accession>A0ABM0K890</accession>
<feature type="domain" description="Kindlin-2 N-terminal" evidence="1">
    <location>
        <begin position="11"/>
        <end position="93"/>
    </location>
</feature>
<dbReference type="InterPro" id="IPR040790">
    <property type="entry name" value="Kindlin_2_N"/>
</dbReference>
<evidence type="ECO:0000313" key="3">
    <source>
        <dbReference type="RefSeq" id="XP_005111128.1"/>
    </source>
</evidence>
<sequence length="128" mass="14750">MAYVADGTRVDGSWELNILVTDLQVERTLRVMGDLHIGGVMVKLVQELDIALDWSDHALWWPEKNKWLLRARSTLDQYNVQADARLQFTPMHKNLKVQLPDLQVLELRVDFSIKCFATVVQTCKELGE</sequence>
<name>A0ABM0K890_APLCA</name>
<dbReference type="Pfam" id="PF18124">
    <property type="entry name" value="Kindlin_2_N"/>
    <property type="match status" value="1"/>
</dbReference>
<dbReference type="Gene3D" id="3.10.20.90">
    <property type="entry name" value="Phosphatidylinositol 3-kinase Catalytic Subunit, Chain A, domain 1"/>
    <property type="match status" value="1"/>
</dbReference>
<dbReference type="RefSeq" id="XP_005111128.1">
    <property type="nucleotide sequence ID" value="XM_005111071.3"/>
</dbReference>
<organism evidence="2 3">
    <name type="scientific">Aplysia californica</name>
    <name type="common">California sea hare</name>
    <dbReference type="NCBI Taxonomy" id="6500"/>
    <lineage>
        <taxon>Eukaryota</taxon>
        <taxon>Metazoa</taxon>
        <taxon>Spiralia</taxon>
        <taxon>Lophotrochozoa</taxon>
        <taxon>Mollusca</taxon>
        <taxon>Gastropoda</taxon>
        <taxon>Heterobranchia</taxon>
        <taxon>Euthyneura</taxon>
        <taxon>Tectipleura</taxon>
        <taxon>Aplysiida</taxon>
        <taxon>Aplysioidea</taxon>
        <taxon>Aplysiidae</taxon>
        <taxon>Aplysia</taxon>
    </lineage>
</organism>
<reference evidence="3" key="1">
    <citation type="submission" date="2025-08" db="UniProtKB">
        <authorList>
            <consortium name="RefSeq"/>
        </authorList>
    </citation>
    <scope>IDENTIFICATION</scope>
</reference>